<dbReference type="InterPro" id="IPR002401">
    <property type="entry name" value="Cyt_P450_E_grp-I"/>
</dbReference>
<accession>A0A7Y9YK27</accession>
<proteinExistence type="inferred from homology"/>
<dbReference type="InterPro" id="IPR050121">
    <property type="entry name" value="Cytochrome_P450_monoxygenase"/>
</dbReference>
<dbReference type="CDD" id="cd11053">
    <property type="entry name" value="CYP110-like"/>
    <property type="match status" value="1"/>
</dbReference>
<dbReference type="InterPro" id="IPR017972">
    <property type="entry name" value="Cyt_P450_CS"/>
</dbReference>
<reference evidence="6 7" key="1">
    <citation type="submission" date="2020-07" db="EMBL/GenBank/DDBJ databases">
        <title>Sequencing the genomes of 1000 actinobacteria strains.</title>
        <authorList>
            <person name="Klenk H.-P."/>
        </authorList>
    </citation>
    <scope>NUCLEOTIDE SEQUENCE [LARGE SCALE GENOMIC DNA]</scope>
    <source>
        <strain evidence="6 7">DSM 18248</strain>
    </source>
</reference>
<dbReference type="AlphaFoldDB" id="A0A7Y9YK27"/>
<dbReference type="PROSITE" id="PS00086">
    <property type="entry name" value="CYTOCHROME_P450"/>
    <property type="match status" value="1"/>
</dbReference>
<dbReference type="RefSeq" id="WP_343045719.1">
    <property type="nucleotide sequence ID" value="NZ_BAAAPP010000013.1"/>
</dbReference>
<name>A0A7Y9YK27_9ACTN</name>
<feature type="region of interest" description="Disordered" evidence="5">
    <location>
        <begin position="22"/>
        <end position="42"/>
    </location>
</feature>
<dbReference type="PANTHER" id="PTHR24305">
    <property type="entry name" value="CYTOCHROME P450"/>
    <property type="match status" value="1"/>
</dbReference>
<feature type="compositionally biased region" description="Pro residues" evidence="5">
    <location>
        <begin position="30"/>
        <end position="42"/>
    </location>
</feature>
<evidence type="ECO:0000256" key="4">
    <source>
        <dbReference type="RuleBase" id="RU000461"/>
    </source>
</evidence>
<dbReference type="GO" id="GO:0005506">
    <property type="term" value="F:iron ion binding"/>
    <property type="evidence" value="ECO:0007669"/>
    <property type="project" value="InterPro"/>
</dbReference>
<dbReference type="InterPro" id="IPR001128">
    <property type="entry name" value="Cyt_P450"/>
</dbReference>
<gene>
    <name evidence="6" type="ORF">BKA05_003280</name>
</gene>
<keyword evidence="3 4" id="KW-0408">Iron</keyword>
<evidence type="ECO:0000313" key="6">
    <source>
        <dbReference type="EMBL" id="NYI11765.1"/>
    </source>
</evidence>
<dbReference type="GO" id="GO:0004497">
    <property type="term" value="F:monooxygenase activity"/>
    <property type="evidence" value="ECO:0007669"/>
    <property type="project" value="UniProtKB-KW"/>
</dbReference>
<dbReference type="PRINTS" id="PR00463">
    <property type="entry name" value="EP450I"/>
</dbReference>
<comment type="cofactor">
    <cofactor evidence="1 3">
        <name>heme</name>
        <dbReference type="ChEBI" id="CHEBI:30413"/>
    </cofactor>
</comment>
<dbReference type="Pfam" id="PF00067">
    <property type="entry name" value="p450"/>
    <property type="match status" value="1"/>
</dbReference>
<organism evidence="6 7">
    <name type="scientific">Nocardioides marinus</name>
    <dbReference type="NCBI Taxonomy" id="374514"/>
    <lineage>
        <taxon>Bacteria</taxon>
        <taxon>Bacillati</taxon>
        <taxon>Actinomycetota</taxon>
        <taxon>Actinomycetes</taxon>
        <taxon>Propionibacteriales</taxon>
        <taxon>Nocardioidaceae</taxon>
        <taxon>Nocardioides</taxon>
    </lineage>
</organism>
<evidence type="ECO:0000256" key="1">
    <source>
        <dbReference type="ARBA" id="ARBA00001971"/>
    </source>
</evidence>
<keyword evidence="7" id="KW-1185">Reference proteome</keyword>
<dbReference type="EMBL" id="JACBZI010000001">
    <property type="protein sequence ID" value="NYI11765.1"/>
    <property type="molecule type" value="Genomic_DNA"/>
</dbReference>
<keyword evidence="4" id="KW-0560">Oxidoreductase</keyword>
<dbReference type="InterPro" id="IPR036396">
    <property type="entry name" value="Cyt_P450_sf"/>
</dbReference>
<evidence type="ECO:0000256" key="5">
    <source>
        <dbReference type="SAM" id="MobiDB-lite"/>
    </source>
</evidence>
<keyword evidence="3 4" id="KW-0349">Heme</keyword>
<dbReference type="PANTHER" id="PTHR24305:SF166">
    <property type="entry name" value="CYTOCHROME P450 12A4, MITOCHONDRIAL-RELATED"/>
    <property type="match status" value="1"/>
</dbReference>
<keyword evidence="4" id="KW-0503">Monooxygenase</keyword>
<keyword evidence="3 4" id="KW-0479">Metal-binding</keyword>
<dbReference type="Gene3D" id="1.10.630.10">
    <property type="entry name" value="Cytochrome P450"/>
    <property type="match status" value="1"/>
</dbReference>
<dbReference type="PRINTS" id="PR00385">
    <property type="entry name" value="P450"/>
</dbReference>
<evidence type="ECO:0000313" key="7">
    <source>
        <dbReference type="Proteomes" id="UP000537326"/>
    </source>
</evidence>
<dbReference type="Proteomes" id="UP000537326">
    <property type="component" value="Unassembled WGS sequence"/>
</dbReference>
<dbReference type="SUPFAM" id="SSF48264">
    <property type="entry name" value="Cytochrome P450"/>
    <property type="match status" value="1"/>
</dbReference>
<comment type="caution">
    <text evidence="6">The sequence shown here is derived from an EMBL/GenBank/DDBJ whole genome shotgun (WGS) entry which is preliminary data.</text>
</comment>
<comment type="similarity">
    <text evidence="2 4">Belongs to the cytochrome P450 family.</text>
</comment>
<evidence type="ECO:0000256" key="3">
    <source>
        <dbReference type="PIRSR" id="PIRSR602401-1"/>
    </source>
</evidence>
<protein>
    <submittedName>
        <fullName evidence="6">Cytochrome P450</fullName>
    </submittedName>
</protein>
<sequence>MATAQELPDTADLTADRFRTMSGASVGPRDLPPPSGAALPPGPRWPVLVQSAALMRFRHWFHPYLQRRYGDVFTVRLIPGGRPLVFFTRPEHAREIFAGDPEVFHAGKGNAILGPIMGRHSLLLQDSLEHKRARKLLMPAFNGHALKGYRDLVTELAADEAEHWPDGATFRSLDRMNALTLEVILRVVFGVTDADRLAAMRPLVNATVDISPVVLLGWGYPRLQRMGPWKRTVDTQAALDRLIHAEIRERRTAPDLAERTDVLSRLIRAGADESGEEPLTDTELRDQLVTLLLAGHETTATSLAWALRELGQHPDLLRRSQEAAAGTGPDGPTAEDDAWLEAVVKESMRLHPVIPMVVRTLMEPVTIGGVDLPAGTTVGPSIIVAHQRPENHPEPDAFRPERFLGQNPPTNTWIPFGGGVRRCIGAGFAQMEGVAVLREVLTRWDVAAVGPEDPKVRNITSVPKRGALVRVTRR</sequence>
<dbReference type="GO" id="GO:0020037">
    <property type="term" value="F:heme binding"/>
    <property type="evidence" value="ECO:0007669"/>
    <property type="project" value="InterPro"/>
</dbReference>
<dbReference type="GO" id="GO:0016705">
    <property type="term" value="F:oxidoreductase activity, acting on paired donors, with incorporation or reduction of molecular oxygen"/>
    <property type="evidence" value="ECO:0007669"/>
    <property type="project" value="InterPro"/>
</dbReference>
<feature type="binding site" description="axial binding residue" evidence="3">
    <location>
        <position position="423"/>
    </location>
    <ligand>
        <name>heme</name>
        <dbReference type="ChEBI" id="CHEBI:30413"/>
    </ligand>
    <ligandPart>
        <name>Fe</name>
        <dbReference type="ChEBI" id="CHEBI:18248"/>
    </ligandPart>
</feature>
<evidence type="ECO:0000256" key="2">
    <source>
        <dbReference type="ARBA" id="ARBA00010617"/>
    </source>
</evidence>